<accession>A0A9W9WFH4</accession>
<evidence type="ECO:0000256" key="1">
    <source>
        <dbReference type="SAM" id="MobiDB-lite"/>
    </source>
</evidence>
<feature type="region of interest" description="Disordered" evidence="1">
    <location>
        <begin position="59"/>
        <end position="86"/>
    </location>
</feature>
<reference evidence="2" key="1">
    <citation type="submission" date="2022-12" db="EMBL/GenBank/DDBJ databases">
        <authorList>
            <person name="Petersen C."/>
        </authorList>
    </citation>
    <scope>NUCLEOTIDE SEQUENCE</scope>
    <source>
        <strain evidence="2">IBT 17660</strain>
    </source>
</reference>
<dbReference type="AlphaFoldDB" id="A0A9W9WFH4"/>
<dbReference type="EMBL" id="JAPWDO010000009">
    <property type="protein sequence ID" value="KAJ5457219.1"/>
    <property type="molecule type" value="Genomic_DNA"/>
</dbReference>
<comment type="caution">
    <text evidence="2">The sequence shown here is derived from an EMBL/GenBank/DDBJ whole genome shotgun (WGS) entry which is preliminary data.</text>
</comment>
<reference evidence="2" key="2">
    <citation type="journal article" date="2023" name="IMA Fungus">
        <title>Comparative genomic study of the Penicillium genus elucidates a diverse pangenome and 15 lateral gene transfer events.</title>
        <authorList>
            <person name="Petersen C."/>
            <person name="Sorensen T."/>
            <person name="Nielsen M.R."/>
            <person name="Sondergaard T.E."/>
            <person name="Sorensen J.L."/>
            <person name="Fitzpatrick D.A."/>
            <person name="Frisvad J.C."/>
            <person name="Nielsen K.L."/>
        </authorList>
    </citation>
    <scope>NUCLEOTIDE SEQUENCE</scope>
    <source>
        <strain evidence="2">IBT 17660</strain>
    </source>
</reference>
<dbReference type="Proteomes" id="UP001147760">
    <property type="component" value="Unassembled WGS sequence"/>
</dbReference>
<proteinExistence type="predicted"/>
<organism evidence="2 3">
    <name type="scientific">Penicillium desertorum</name>
    <dbReference type="NCBI Taxonomy" id="1303715"/>
    <lineage>
        <taxon>Eukaryota</taxon>
        <taxon>Fungi</taxon>
        <taxon>Dikarya</taxon>
        <taxon>Ascomycota</taxon>
        <taxon>Pezizomycotina</taxon>
        <taxon>Eurotiomycetes</taxon>
        <taxon>Eurotiomycetidae</taxon>
        <taxon>Eurotiales</taxon>
        <taxon>Aspergillaceae</taxon>
        <taxon>Penicillium</taxon>
    </lineage>
</organism>
<sequence>MVSRNASEFVMQVMTTGLAAMHSTGVEATSAPEATSGAAFAEARFQTVTLCPLARSARASADPINPSPSTDRRLSRLSGRHCRWHC</sequence>
<keyword evidence="3" id="KW-1185">Reference proteome</keyword>
<name>A0A9W9WFH4_9EURO</name>
<evidence type="ECO:0000313" key="2">
    <source>
        <dbReference type="EMBL" id="KAJ5457219.1"/>
    </source>
</evidence>
<gene>
    <name evidence="2" type="ORF">N7530_012493</name>
</gene>
<protein>
    <submittedName>
        <fullName evidence="2">Uncharacterized protein</fullName>
    </submittedName>
</protein>
<evidence type="ECO:0000313" key="3">
    <source>
        <dbReference type="Proteomes" id="UP001147760"/>
    </source>
</evidence>